<comment type="caution">
    <text evidence="1">The sequence shown here is derived from an EMBL/GenBank/DDBJ whole genome shotgun (WGS) entry which is preliminary data.</text>
</comment>
<name>A0ABQ3T249_9ACTN</name>
<keyword evidence="2" id="KW-1185">Reference proteome</keyword>
<sequence>MHGYTKPFRSSEPPGSVVAVPLLTETLLPGAPHSGTYAAESADYL</sequence>
<evidence type="ECO:0000313" key="1">
    <source>
        <dbReference type="EMBL" id="GHI74469.1"/>
    </source>
</evidence>
<reference evidence="2" key="1">
    <citation type="submission" date="2023-07" db="EMBL/GenBank/DDBJ databases">
        <title>Whole genome shotgun sequence of Streptomyces spororaveus NBRC 15456.</title>
        <authorList>
            <person name="Komaki H."/>
            <person name="Tamura T."/>
        </authorList>
    </citation>
    <scope>NUCLEOTIDE SEQUENCE [LARGE SCALE GENOMIC DNA]</scope>
    <source>
        <strain evidence="2">NBRC 15456</strain>
    </source>
</reference>
<dbReference type="Proteomes" id="UP000608522">
    <property type="component" value="Unassembled WGS sequence"/>
</dbReference>
<proteinExistence type="predicted"/>
<accession>A0ABQ3T249</accession>
<dbReference type="EMBL" id="BNED01000001">
    <property type="protein sequence ID" value="GHI74469.1"/>
    <property type="molecule type" value="Genomic_DNA"/>
</dbReference>
<evidence type="ECO:0000313" key="2">
    <source>
        <dbReference type="Proteomes" id="UP000608522"/>
    </source>
</evidence>
<organism evidence="1 2">
    <name type="scientific">Streptomyces spororaveus</name>
    <dbReference type="NCBI Taxonomy" id="284039"/>
    <lineage>
        <taxon>Bacteria</taxon>
        <taxon>Bacillati</taxon>
        <taxon>Actinomycetota</taxon>
        <taxon>Actinomycetes</taxon>
        <taxon>Kitasatosporales</taxon>
        <taxon>Streptomycetaceae</taxon>
        <taxon>Streptomyces</taxon>
    </lineage>
</organism>
<gene>
    <name evidence="1" type="ORF">Sspor_00300</name>
</gene>
<dbReference type="RefSeq" id="WP_202197108.1">
    <property type="nucleotide sequence ID" value="NZ_BAAATO010000053.1"/>
</dbReference>
<protein>
    <submittedName>
        <fullName evidence="1">Uncharacterized protein</fullName>
    </submittedName>
</protein>